<proteinExistence type="predicted"/>
<dbReference type="AlphaFoldDB" id="A0A2D4IXT9"/>
<evidence type="ECO:0000313" key="1">
    <source>
        <dbReference type="EMBL" id="LAA89031.1"/>
    </source>
</evidence>
<name>A0A2D4IXT9_MICLE</name>
<reference evidence="1" key="1">
    <citation type="submission" date="2017-07" db="EMBL/GenBank/DDBJ databases">
        <authorList>
            <person name="Mikheyev A."/>
            <person name="Grau M."/>
        </authorList>
    </citation>
    <scope>NUCLEOTIDE SEQUENCE</scope>
    <source>
        <tissue evidence="1">Venom_gland</tissue>
    </source>
</reference>
<sequence length="109" mass="11988">MEHCCLPTEVVPNYLLGFAFFWTARLAGAGAPADKNKSSLHHMVFGSRTANLSPDKLCILTTNSLWPLSQGPPRIKKRTLHLTKQKGALDGLQTFTAQIKSLQLKGQVE</sequence>
<accession>A0A2D4IXT9</accession>
<dbReference type="EMBL" id="IACK01131743">
    <property type="protein sequence ID" value="LAA89031.1"/>
    <property type="molecule type" value="Transcribed_RNA"/>
</dbReference>
<organism evidence="1">
    <name type="scientific">Micrurus lemniscatus lemniscatus</name>
    <dbReference type="NCBI Taxonomy" id="129467"/>
    <lineage>
        <taxon>Eukaryota</taxon>
        <taxon>Metazoa</taxon>
        <taxon>Chordata</taxon>
        <taxon>Craniata</taxon>
        <taxon>Vertebrata</taxon>
        <taxon>Euteleostomi</taxon>
        <taxon>Lepidosauria</taxon>
        <taxon>Squamata</taxon>
        <taxon>Bifurcata</taxon>
        <taxon>Unidentata</taxon>
        <taxon>Episquamata</taxon>
        <taxon>Toxicofera</taxon>
        <taxon>Serpentes</taxon>
        <taxon>Colubroidea</taxon>
        <taxon>Elapidae</taxon>
        <taxon>Elapinae</taxon>
        <taxon>Micrurus</taxon>
    </lineage>
</organism>
<reference evidence="1" key="2">
    <citation type="submission" date="2017-11" db="EMBL/GenBank/DDBJ databases">
        <title>Coralsnake Venomics: Analyses of Venom Gland Transcriptomes and Proteomes of Six Brazilian Taxa.</title>
        <authorList>
            <person name="Aird S.D."/>
            <person name="Jorge da Silva N."/>
            <person name="Qiu L."/>
            <person name="Villar-Briones A."/>
            <person name="Aparecida-Saddi V."/>
            <person name="Campos-Telles M.P."/>
            <person name="Grau M."/>
            <person name="Mikheyev A.S."/>
        </authorList>
    </citation>
    <scope>NUCLEOTIDE SEQUENCE</scope>
    <source>
        <tissue evidence="1">Venom_gland</tissue>
    </source>
</reference>
<protein>
    <submittedName>
        <fullName evidence="1">Uncharacterized protein</fullName>
    </submittedName>
</protein>